<reference evidence="1 2" key="1">
    <citation type="submission" date="2019-04" db="EMBL/GenBank/DDBJ databases">
        <title>An improved genome assembly and genetic linkage map for asparagus bean, Vigna unguiculata ssp. sesquipedialis.</title>
        <authorList>
            <person name="Xia Q."/>
            <person name="Zhang R."/>
            <person name="Dong Y."/>
        </authorList>
    </citation>
    <scope>NUCLEOTIDE SEQUENCE [LARGE SCALE GENOMIC DNA]</scope>
    <source>
        <tissue evidence="1">Leaf</tissue>
    </source>
</reference>
<proteinExistence type="predicted"/>
<keyword evidence="2" id="KW-1185">Reference proteome</keyword>
<dbReference type="Proteomes" id="UP000501690">
    <property type="component" value="Linkage Group LG1"/>
</dbReference>
<organism evidence="1 2">
    <name type="scientific">Vigna unguiculata</name>
    <name type="common">Cowpea</name>
    <dbReference type="NCBI Taxonomy" id="3917"/>
    <lineage>
        <taxon>Eukaryota</taxon>
        <taxon>Viridiplantae</taxon>
        <taxon>Streptophyta</taxon>
        <taxon>Embryophyta</taxon>
        <taxon>Tracheophyta</taxon>
        <taxon>Spermatophyta</taxon>
        <taxon>Magnoliopsida</taxon>
        <taxon>eudicotyledons</taxon>
        <taxon>Gunneridae</taxon>
        <taxon>Pentapetalae</taxon>
        <taxon>rosids</taxon>
        <taxon>fabids</taxon>
        <taxon>Fabales</taxon>
        <taxon>Fabaceae</taxon>
        <taxon>Papilionoideae</taxon>
        <taxon>50 kb inversion clade</taxon>
        <taxon>NPAAA clade</taxon>
        <taxon>indigoferoid/millettioid clade</taxon>
        <taxon>Phaseoleae</taxon>
        <taxon>Vigna</taxon>
    </lineage>
</organism>
<gene>
    <name evidence="1" type="ORF">DEO72_LG1g2213</name>
</gene>
<sequence length="185" mass="20214">MKLVRADAGAGAGGSQWCRFALAAAEMVKLRWRCAHRREGADSWLLVHGGSSEGGGEDGVARIWSVFGRCCRSANKEEEDRSVVARNKLHGGDLQWRWHDGTAKLWQVCGGGVKVARRRKMVAPLLLQIGGGASVTFSGVVIEDAAMAAGAKMVAAGVVQWWPARRWRRRLPWWVEGKLGLGFHV</sequence>
<name>A0A4D6KS72_VIGUN</name>
<evidence type="ECO:0000313" key="2">
    <source>
        <dbReference type="Proteomes" id="UP000501690"/>
    </source>
</evidence>
<protein>
    <submittedName>
        <fullName evidence="1">Uncharacterized protein</fullName>
    </submittedName>
</protein>
<dbReference type="AlphaFoldDB" id="A0A4D6KS72"/>
<evidence type="ECO:0000313" key="1">
    <source>
        <dbReference type="EMBL" id="QCD78577.1"/>
    </source>
</evidence>
<dbReference type="EMBL" id="CP039345">
    <property type="protein sequence ID" value="QCD78577.1"/>
    <property type="molecule type" value="Genomic_DNA"/>
</dbReference>
<accession>A0A4D6KS72</accession>